<name>A0A853C8H0_9ACTN</name>
<evidence type="ECO:0000313" key="3">
    <source>
        <dbReference type="Proteomes" id="UP000530424"/>
    </source>
</evidence>
<dbReference type="SUPFAM" id="SSF54909">
    <property type="entry name" value="Dimeric alpha+beta barrel"/>
    <property type="match status" value="1"/>
</dbReference>
<dbReference type="InterPro" id="IPR011008">
    <property type="entry name" value="Dimeric_a/b-barrel"/>
</dbReference>
<dbReference type="Gene3D" id="3.30.70.100">
    <property type="match status" value="1"/>
</dbReference>
<proteinExistence type="predicted"/>
<feature type="domain" description="NIPSNAP" evidence="1">
    <location>
        <begin position="17"/>
        <end position="112"/>
    </location>
</feature>
<dbReference type="Proteomes" id="UP000530424">
    <property type="component" value="Unassembled WGS sequence"/>
</dbReference>
<keyword evidence="3" id="KW-1185">Reference proteome</keyword>
<comment type="caution">
    <text evidence="2">The sequence shown here is derived from an EMBL/GenBank/DDBJ whole genome shotgun (WGS) entry which is preliminary data.</text>
</comment>
<accession>A0A853C8H0</accession>
<dbReference type="Pfam" id="PF07978">
    <property type="entry name" value="NIPSNAP"/>
    <property type="match status" value="1"/>
</dbReference>
<dbReference type="RefSeq" id="WP_179669585.1">
    <property type="nucleotide sequence ID" value="NZ_JACCFP010000001.1"/>
</dbReference>
<dbReference type="EMBL" id="JACCFP010000001">
    <property type="protein sequence ID" value="NYJ03316.1"/>
    <property type="molecule type" value="Genomic_DNA"/>
</dbReference>
<dbReference type="InterPro" id="IPR012577">
    <property type="entry name" value="NIPSNAP"/>
</dbReference>
<evidence type="ECO:0000313" key="2">
    <source>
        <dbReference type="EMBL" id="NYJ03316.1"/>
    </source>
</evidence>
<sequence>MPGGTDRPRFSTAPVAELRQYTLHPGARDTLVDVFEDHFVDGQERYGMAIGSICLDEADPDRFVWMRGFTDLEHRTRALEGFYSGPEWTTHGGVANGTMIDSDDVLLLRPTEPPHPPAEPARDAGTGASARLHLEVYTYAPDEALDSYLSTEFHRDVESVLDVPVAAWRSHPGPNGFPRLPVRDDHAFVWAATFHDADHRRGAVRRLHDSDLRRDLLRRAPWIGVQELSLTPTRLSRHPQPQRRLADQETT</sequence>
<protein>
    <recommendedName>
        <fullName evidence="1">NIPSNAP domain-containing protein</fullName>
    </recommendedName>
</protein>
<evidence type="ECO:0000259" key="1">
    <source>
        <dbReference type="Pfam" id="PF07978"/>
    </source>
</evidence>
<reference evidence="2 3" key="1">
    <citation type="submission" date="2020-07" db="EMBL/GenBank/DDBJ databases">
        <title>Sequencing the genomes of 1000 actinobacteria strains.</title>
        <authorList>
            <person name="Klenk H.-P."/>
        </authorList>
    </citation>
    <scope>NUCLEOTIDE SEQUENCE [LARGE SCALE GENOMIC DNA]</scope>
    <source>
        <strain evidence="2 3">DSM 103833</strain>
    </source>
</reference>
<organism evidence="2 3">
    <name type="scientific">Nocardioides thalensis</name>
    <dbReference type="NCBI Taxonomy" id="1914755"/>
    <lineage>
        <taxon>Bacteria</taxon>
        <taxon>Bacillati</taxon>
        <taxon>Actinomycetota</taxon>
        <taxon>Actinomycetes</taxon>
        <taxon>Propionibacteriales</taxon>
        <taxon>Nocardioidaceae</taxon>
        <taxon>Nocardioides</taxon>
    </lineage>
</organism>
<dbReference type="AlphaFoldDB" id="A0A853C8H0"/>
<gene>
    <name evidence="2" type="ORF">HNR19_004014</name>
</gene>